<keyword evidence="3" id="KW-1185">Reference proteome</keyword>
<name>A0A014ME26_9GAMM</name>
<proteinExistence type="predicted"/>
<comment type="caution">
    <text evidence="2">The sequence shown here is derived from an EMBL/GenBank/DDBJ whole genome shotgun (WGS) entry which is preliminary data.</text>
</comment>
<evidence type="ECO:0000256" key="1">
    <source>
        <dbReference type="SAM" id="Phobius"/>
    </source>
</evidence>
<keyword evidence="1" id="KW-1133">Transmembrane helix</keyword>
<evidence type="ECO:0000313" key="3">
    <source>
        <dbReference type="Proteomes" id="UP000019918"/>
    </source>
</evidence>
<dbReference type="AlphaFoldDB" id="A0A014ME26"/>
<reference evidence="2 3" key="1">
    <citation type="submission" date="2014-02" db="EMBL/GenBank/DDBJ databases">
        <title>Draft genome of Erwinia mallotivora strain BT-MARDI, a papaya dieback pathogen.</title>
        <authorList>
            <person name="Redzuan R."/>
            <person name="Abu Bakar N."/>
            <person name="Badrun R."/>
            <person name="Mohd Raih M.F."/>
            <person name="Rozano L."/>
            <person name="Mat Amin N."/>
        </authorList>
    </citation>
    <scope>NUCLEOTIDE SEQUENCE [LARGE SCALE GENOMIC DNA]</scope>
    <source>
        <strain evidence="2 3">BT-MARDI</strain>
    </source>
</reference>
<keyword evidence="1" id="KW-0472">Membrane</keyword>
<dbReference type="EMBL" id="JFHN01000033">
    <property type="protein sequence ID" value="EXU76314.1"/>
    <property type="molecule type" value="Genomic_DNA"/>
</dbReference>
<sequence>MMMCAGRELRVNTAISMVAHVNNIVVTGANGLRKEFDFLGIFVFCVWLIMALKTAQSAAGARGAPAQKPAEGFSSVQGCRCAGRRRGALKSPRHTQRAFAFIALQG</sequence>
<keyword evidence="1" id="KW-0812">Transmembrane</keyword>
<accession>A0A014ME26</accession>
<organism evidence="2 3">
    <name type="scientific">Erwinia mallotivora</name>
    <dbReference type="NCBI Taxonomy" id="69222"/>
    <lineage>
        <taxon>Bacteria</taxon>
        <taxon>Pseudomonadati</taxon>
        <taxon>Pseudomonadota</taxon>
        <taxon>Gammaproteobacteria</taxon>
        <taxon>Enterobacterales</taxon>
        <taxon>Erwiniaceae</taxon>
        <taxon>Erwinia</taxon>
    </lineage>
</organism>
<protein>
    <submittedName>
        <fullName evidence="2">Uncharacterized protein</fullName>
    </submittedName>
</protein>
<feature type="transmembrane region" description="Helical" evidence="1">
    <location>
        <begin position="36"/>
        <end position="52"/>
    </location>
</feature>
<gene>
    <name evidence="2" type="ORF">BG55_06180</name>
</gene>
<evidence type="ECO:0000313" key="2">
    <source>
        <dbReference type="EMBL" id="EXU76314.1"/>
    </source>
</evidence>
<dbReference type="Proteomes" id="UP000019918">
    <property type="component" value="Unassembled WGS sequence"/>
</dbReference>